<proteinExistence type="predicted"/>
<dbReference type="Gene3D" id="3.30.160.60">
    <property type="entry name" value="Classic Zinc Finger"/>
    <property type="match status" value="1"/>
</dbReference>
<keyword evidence="7" id="KW-1185">Reference proteome</keyword>
<dbReference type="EMBL" id="UZAD01000086">
    <property type="protein sequence ID" value="VDN82413.1"/>
    <property type="molecule type" value="Genomic_DNA"/>
</dbReference>
<reference evidence="6 7" key="2">
    <citation type="submission" date="2018-11" db="EMBL/GenBank/DDBJ databases">
        <authorList>
            <consortium name="Pathogen Informatics"/>
        </authorList>
    </citation>
    <scope>NUCLEOTIDE SEQUENCE [LARGE SCALE GENOMIC DNA]</scope>
</reference>
<organism evidence="8">
    <name type="scientific">Brugia pahangi</name>
    <name type="common">Filarial nematode worm</name>
    <dbReference type="NCBI Taxonomy" id="6280"/>
    <lineage>
        <taxon>Eukaryota</taxon>
        <taxon>Metazoa</taxon>
        <taxon>Ecdysozoa</taxon>
        <taxon>Nematoda</taxon>
        <taxon>Chromadorea</taxon>
        <taxon>Rhabditida</taxon>
        <taxon>Spirurina</taxon>
        <taxon>Spiruromorpha</taxon>
        <taxon>Filarioidea</taxon>
        <taxon>Onchocercidae</taxon>
        <taxon>Brugia</taxon>
    </lineage>
</organism>
<dbReference type="Proteomes" id="UP000278627">
    <property type="component" value="Unassembled WGS sequence"/>
</dbReference>
<evidence type="ECO:0000259" key="5">
    <source>
        <dbReference type="PROSITE" id="PS50157"/>
    </source>
</evidence>
<dbReference type="PROSITE" id="PS50157">
    <property type="entry name" value="ZINC_FINGER_C2H2_2"/>
    <property type="match status" value="1"/>
</dbReference>
<dbReference type="GO" id="GO:0000981">
    <property type="term" value="F:DNA-binding transcription factor activity, RNA polymerase II-specific"/>
    <property type="evidence" value="ECO:0007669"/>
    <property type="project" value="TreeGrafter"/>
</dbReference>
<dbReference type="AlphaFoldDB" id="A0A0N4SZK4"/>
<gene>
    <name evidence="6" type="ORF">BPAG_LOCUS1227</name>
</gene>
<keyword evidence="2 4" id="KW-0863">Zinc-finger</keyword>
<evidence type="ECO:0000313" key="6">
    <source>
        <dbReference type="EMBL" id="VDN82413.1"/>
    </source>
</evidence>
<keyword evidence="3" id="KW-0862">Zinc</keyword>
<dbReference type="GO" id="GO:0000978">
    <property type="term" value="F:RNA polymerase II cis-regulatory region sequence-specific DNA binding"/>
    <property type="evidence" value="ECO:0007669"/>
    <property type="project" value="TreeGrafter"/>
</dbReference>
<dbReference type="STRING" id="6280.A0A0N4SZK4"/>
<dbReference type="PROSITE" id="PS00028">
    <property type="entry name" value="ZINC_FINGER_C2H2_1"/>
    <property type="match status" value="1"/>
</dbReference>
<evidence type="ECO:0000313" key="7">
    <source>
        <dbReference type="Proteomes" id="UP000278627"/>
    </source>
</evidence>
<evidence type="ECO:0000256" key="4">
    <source>
        <dbReference type="PROSITE-ProRule" id="PRU00042"/>
    </source>
</evidence>
<dbReference type="InterPro" id="IPR036236">
    <property type="entry name" value="Znf_C2H2_sf"/>
</dbReference>
<protein>
    <submittedName>
        <fullName evidence="8">C2H2-type domain-containing protein</fullName>
    </submittedName>
</protein>
<dbReference type="PANTHER" id="PTHR23235">
    <property type="entry name" value="KRUEPPEL-LIKE TRANSCRIPTION FACTOR"/>
    <property type="match status" value="1"/>
</dbReference>
<feature type="domain" description="C2H2-type" evidence="5">
    <location>
        <begin position="49"/>
        <end position="78"/>
    </location>
</feature>
<dbReference type="SUPFAM" id="SSF57667">
    <property type="entry name" value="beta-beta-alpha zinc fingers"/>
    <property type="match status" value="1"/>
</dbReference>
<evidence type="ECO:0000256" key="1">
    <source>
        <dbReference type="ARBA" id="ARBA00022723"/>
    </source>
</evidence>
<dbReference type="GO" id="GO:0008270">
    <property type="term" value="F:zinc ion binding"/>
    <property type="evidence" value="ECO:0007669"/>
    <property type="project" value="UniProtKB-KW"/>
</dbReference>
<dbReference type="Pfam" id="PF00096">
    <property type="entry name" value="zf-C2H2"/>
    <property type="match status" value="1"/>
</dbReference>
<keyword evidence="1" id="KW-0479">Metal-binding</keyword>
<evidence type="ECO:0000256" key="3">
    <source>
        <dbReference type="ARBA" id="ARBA00022833"/>
    </source>
</evidence>
<dbReference type="PANTHER" id="PTHR23235:SF120">
    <property type="entry name" value="KRUPPEL-LIKE FACTOR 15"/>
    <property type="match status" value="1"/>
</dbReference>
<name>A0A0N4SZK4_BRUPA</name>
<evidence type="ECO:0000256" key="2">
    <source>
        <dbReference type="ARBA" id="ARBA00022771"/>
    </source>
</evidence>
<dbReference type="WBParaSite" id="BPAG_0000122601-mRNA-1">
    <property type="protein sequence ID" value="BPAG_0000122601-mRNA-1"/>
    <property type="gene ID" value="BPAG_0000122601"/>
</dbReference>
<reference evidence="8" key="1">
    <citation type="submission" date="2017-02" db="UniProtKB">
        <authorList>
            <consortium name="WormBaseParasite"/>
        </authorList>
    </citation>
    <scope>IDENTIFICATION</scope>
</reference>
<accession>A0A0N4SZK4</accession>
<dbReference type="FunFam" id="3.30.160.60:FF:000021">
    <property type="entry name" value="Basic krueppel-like factor 3"/>
    <property type="match status" value="1"/>
</dbReference>
<dbReference type="InterPro" id="IPR013087">
    <property type="entry name" value="Znf_C2H2_type"/>
</dbReference>
<sequence>MVTAQNSTVAIIFFHFASTFNKKKNITATLIPSTLLGIANLPAKIRGIHNCHVPGCGKVYSKSSHLKAHLRWHSGERPFVSFSQHSFSL</sequence>
<evidence type="ECO:0000313" key="8">
    <source>
        <dbReference type="WBParaSite" id="BPAG_0000122601-mRNA-1"/>
    </source>
</evidence>